<evidence type="ECO:0000256" key="1">
    <source>
        <dbReference type="ARBA" id="ARBA00022679"/>
    </source>
</evidence>
<evidence type="ECO:0000259" key="3">
    <source>
        <dbReference type="PROSITE" id="PS51186"/>
    </source>
</evidence>
<sequence>MDQDVLAVEAATAADVPSAQVLIDGARLWLRSRGIYQWQDRVPDAVLLRAAEQGNLFVVRQDRVIVAMVTVSDSDSETWGVEDDPAVYVHRLAVAQTHRGSRLGQRLLVWVGERAAGRGAALVRLDCATDNPGLRRFYEQQGFRHVRDVTVSAPDGGRQLASSLYERALVR</sequence>
<dbReference type="PANTHER" id="PTHR43877:SF2">
    <property type="entry name" value="AMINOALKYLPHOSPHONATE N-ACETYLTRANSFERASE-RELATED"/>
    <property type="match status" value="1"/>
</dbReference>
<feature type="domain" description="N-acetyltransferase" evidence="3">
    <location>
        <begin position="6"/>
        <end position="171"/>
    </location>
</feature>
<dbReference type="PROSITE" id="PS51186">
    <property type="entry name" value="GNAT"/>
    <property type="match status" value="1"/>
</dbReference>
<keyword evidence="5" id="KW-1185">Reference proteome</keyword>
<dbReference type="Pfam" id="PF00583">
    <property type="entry name" value="Acetyltransf_1"/>
    <property type="match status" value="1"/>
</dbReference>
<comment type="caution">
    <text evidence="4">The sequence shown here is derived from an EMBL/GenBank/DDBJ whole genome shotgun (WGS) entry which is preliminary data.</text>
</comment>
<dbReference type="RefSeq" id="WP_262161793.1">
    <property type="nucleotide sequence ID" value="NZ_CP104934.1"/>
</dbReference>
<dbReference type="InterPro" id="IPR000182">
    <property type="entry name" value="GNAT_dom"/>
</dbReference>
<keyword evidence="1" id="KW-0808">Transferase</keyword>
<dbReference type="SUPFAM" id="SSF55729">
    <property type="entry name" value="Acyl-CoA N-acyltransferases (Nat)"/>
    <property type="match status" value="1"/>
</dbReference>
<dbReference type="PANTHER" id="PTHR43877">
    <property type="entry name" value="AMINOALKYLPHOSPHONATE N-ACETYLTRANSFERASE-RELATED-RELATED"/>
    <property type="match status" value="1"/>
</dbReference>
<name>A0ABT3S2X5_9MICO</name>
<proteinExistence type="predicted"/>
<dbReference type="InterPro" id="IPR016181">
    <property type="entry name" value="Acyl_CoA_acyltransferase"/>
</dbReference>
<dbReference type="InterPro" id="IPR050832">
    <property type="entry name" value="Bact_Acetyltransf"/>
</dbReference>
<organism evidence="4 5">
    <name type="scientific">Curtobacterium poinsettiae</name>
    <dbReference type="NCBI Taxonomy" id="159612"/>
    <lineage>
        <taxon>Bacteria</taxon>
        <taxon>Bacillati</taxon>
        <taxon>Actinomycetota</taxon>
        <taxon>Actinomycetes</taxon>
        <taxon>Micrococcales</taxon>
        <taxon>Microbacteriaceae</taxon>
        <taxon>Curtobacterium</taxon>
    </lineage>
</organism>
<evidence type="ECO:0000256" key="2">
    <source>
        <dbReference type="ARBA" id="ARBA00023315"/>
    </source>
</evidence>
<dbReference type="Proteomes" id="UP001207276">
    <property type="component" value="Unassembled WGS sequence"/>
</dbReference>
<reference evidence="4 5" key="1">
    <citation type="submission" date="2022-11" db="EMBL/GenBank/DDBJ databases">
        <title>Taxonomy of Curtobacterium flaccumfaciens.</title>
        <authorList>
            <person name="Osdaghi E."/>
            <person name="Taghavi S.M."/>
            <person name="Hamidizade M."/>
            <person name="Abachi H."/>
            <person name="Fazliarab A."/>
            <person name="Baeyen S."/>
            <person name="Portier P."/>
            <person name="Van Vaerenbergh J."/>
            <person name="Jacques M.-A."/>
        </authorList>
    </citation>
    <scope>NUCLEOTIDE SEQUENCE [LARGE SCALE GENOMIC DNA]</scope>
    <source>
        <strain evidence="4 5">LMG 3715</strain>
    </source>
</reference>
<dbReference type="Gene3D" id="3.40.630.30">
    <property type="match status" value="1"/>
</dbReference>
<evidence type="ECO:0000313" key="5">
    <source>
        <dbReference type="Proteomes" id="UP001207276"/>
    </source>
</evidence>
<keyword evidence="2" id="KW-0012">Acyltransferase</keyword>
<evidence type="ECO:0000313" key="4">
    <source>
        <dbReference type="EMBL" id="MCX2849173.1"/>
    </source>
</evidence>
<dbReference type="EMBL" id="JAPJDE010000003">
    <property type="protein sequence ID" value="MCX2849173.1"/>
    <property type="molecule type" value="Genomic_DNA"/>
</dbReference>
<gene>
    <name evidence="4" type="ORF">ORG12_10870</name>
</gene>
<accession>A0ABT3S2X5</accession>
<dbReference type="CDD" id="cd04301">
    <property type="entry name" value="NAT_SF"/>
    <property type="match status" value="1"/>
</dbReference>
<protein>
    <submittedName>
        <fullName evidence="4">GNAT family N-acetyltransferase</fullName>
    </submittedName>
</protein>